<evidence type="ECO:0000313" key="3">
    <source>
        <dbReference type="Proteomes" id="UP000269669"/>
    </source>
</evidence>
<dbReference type="Pfam" id="PF03069">
    <property type="entry name" value="FmdA_AmdA"/>
    <property type="match status" value="2"/>
</dbReference>
<proteinExistence type="predicted"/>
<sequence>MLRALTVSFLATACSASLLASDYTLLATPSTVAWGYYSGSSKPVLTVHSGDTVRMQTLSTCGPPERLIARGVKPEDIPPYTAPIYKEVTDKGPGGHILTGPVAIEEAEPGDLLEVQILKIDIDANFACNGFGLGRGFLPMEYPYSRNKIIPLDRKSMVANFAPGINIPLRPFFGSMGVAPAGARIDSAPPFAHAGNMDNKELVAGTTLYIPVAVKGALFQAGDGHAGQGNGEVDITALETYLSGTFKFVVHKDKHLIWPRAETPTHYISMGFSKDLKEATELALRDMIEFLMEEKHLSRDDAYMLSSVAIDLDITQLVDGNVGVHAMCPKNIFTDTASK</sequence>
<organism evidence="2 3">
    <name type="scientific">Edaphobacter aggregans</name>
    <dbReference type="NCBI Taxonomy" id="570835"/>
    <lineage>
        <taxon>Bacteria</taxon>
        <taxon>Pseudomonadati</taxon>
        <taxon>Acidobacteriota</taxon>
        <taxon>Terriglobia</taxon>
        <taxon>Terriglobales</taxon>
        <taxon>Acidobacteriaceae</taxon>
        <taxon>Edaphobacter</taxon>
    </lineage>
</organism>
<accession>A0A3R9QC42</accession>
<gene>
    <name evidence="2" type="ORF">EDE15_3728</name>
</gene>
<keyword evidence="3" id="KW-1185">Reference proteome</keyword>
<dbReference type="InterPro" id="IPR004304">
    <property type="entry name" value="FmdA_AmdA"/>
</dbReference>
<dbReference type="GO" id="GO:0016811">
    <property type="term" value="F:hydrolase activity, acting on carbon-nitrogen (but not peptide) bonds, in linear amides"/>
    <property type="evidence" value="ECO:0007669"/>
    <property type="project" value="InterPro"/>
</dbReference>
<comment type="caution">
    <text evidence="2">The sequence shown here is derived from an EMBL/GenBank/DDBJ whole genome shotgun (WGS) entry which is preliminary data.</text>
</comment>
<dbReference type="AlphaFoldDB" id="A0A3R9QC42"/>
<dbReference type="Gene3D" id="3.10.28.20">
    <property type="entry name" value="Acetamidase/Formamidase-like domains"/>
    <property type="match status" value="1"/>
</dbReference>
<evidence type="ECO:0000313" key="2">
    <source>
        <dbReference type="EMBL" id="RSL18172.1"/>
    </source>
</evidence>
<feature type="signal peptide" evidence="1">
    <location>
        <begin position="1"/>
        <end position="20"/>
    </location>
</feature>
<name>A0A3R9QC42_9BACT</name>
<dbReference type="Proteomes" id="UP000269669">
    <property type="component" value="Unassembled WGS sequence"/>
</dbReference>
<feature type="chain" id="PRO_5018640155" evidence="1">
    <location>
        <begin position="21"/>
        <end position="339"/>
    </location>
</feature>
<keyword evidence="1" id="KW-0732">Signal</keyword>
<dbReference type="Gene3D" id="2.60.120.580">
    <property type="entry name" value="Acetamidase/Formamidase-like domains"/>
    <property type="match status" value="2"/>
</dbReference>
<dbReference type="PANTHER" id="PTHR31891:SF1">
    <property type="entry name" value="FORMAMIDASE C869.04-RELATED"/>
    <property type="match status" value="1"/>
</dbReference>
<protein>
    <submittedName>
        <fullName evidence="2">Acetamidase/formamidase</fullName>
    </submittedName>
</protein>
<dbReference type="SUPFAM" id="SSF141130">
    <property type="entry name" value="Acetamidase/Formamidase-like"/>
    <property type="match status" value="1"/>
</dbReference>
<dbReference type="EMBL" id="RSDW01000001">
    <property type="protein sequence ID" value="RSL18172.1"/>
    <property type="molecule type" value="Genomic_DNA"/>
</dbReference>
<dbReference type="OrthoDB" id="9811740at2"/>
<dbReference type="PANTHER" id="PTHR31891">
    <property type="entry name" value="FORMAMIDASE C869.04-RELATED"/>
    <property type="match status" value="1"/>
</dbReference>
<evidence type="ECO:0000256" key="1">
    <source>
        <dbReference type="SAM" id="SignalP"/>
    </source>
</evidence>
<reference evidence="2 3" key="1">
    <citation type="submission" date="2018-12" db="EMBL/GenBank/DDBJ databases">
        <title>Sequencing of bacterial isolates from soil warming experiment in Harvard Forest, Massachusetts, USA.</title>
        <authorList>
            <person name="Deangelis K."/>
        </authorList>
    </citation>
    <scope>NUCLEOTIDE SEQUENCE [LARGE SCALE GENOMIC DNA]</scope>
    <source>
        <strain evidence="2 3">EB153</strain>
    </source>
</reference>